<dbReference type="AlphaFoldDB" id="A0A3B3DW58"/>
<reference evidence="5" key="1">
    <citation type="submission" date="2025-08" db="UniProtKB">
        <authorList>
            <consortium name="Ensembl"/>
        </authorList>
    </citation>
    <scope>IDENTIFICATION</scope>
</reference>
<evidence type="ECO:0000259" key="4">
    <source>
        <dbReference type="PROSITE" id="PS50835"/>
    </source>
</evidence>
<dbReference type="PANTHER" id="PTHR11738">
    <property type="entry name" value="MHC CLASS I NK CELL RECEPTOR"/>
    <property type="match status" value="1"/>
</dbReference>
<evidence type="ECO:0000256" key="1">
    <source>
        <dbReference type="ARBA" id="ARBA00022729"/>
    </source>
</evidence>
<dbReference type="InterPro" id="IPR007110">
    <property type="entry name" value="Ig-like_dom"/>
</dbReference>
<keyword evidence="1" id="KW-0732">Signal</keyword>
<reference evidence="5" key="2">
    <citation type="submission" date="2025-09" db="UniProtKB">
        <authorList>
            <consortium name="Ensembl"/>
        </authorList>
    </citation>
    <scope>IDENTIFICATION</scope>
</reference>
<dbReference type="InterPro" id="IPR036179">
    <property type="entry name" value="Ig-like_dom_sf"/>
</dbReference>
<dbReference type="Pfam" id="PF13927">
    <property type="entry name" value="Ig_3"/>
    <property type="match status" value="1"/>
</dbReference>
<dbReference type="InterPro" id="IPR050412">
    <property type="entry name" value="Ig-like_Receptors_ImmuneReg"/>
</dbReference>
<feature type="domain" description="Ig-like" evidence="4">
    <location>
        <begin position="15"/>
        <end position="99"/>
    </location>
</feature>
<dbReference type="Gene3D" id="2.60.40.10">
    <property type="entry name" value="Immunoglobulins"/>
    <property type="match status" value="1"/>
</dbReference>
<sequence length="182" mass="20420">MIPVLMNVILHLVKPSISMDPAGEVSWGQDLRVTCSTAAELLGETFILLKNSDSFRQTKFSSSRTATFTISKVNFDHDGSYQCQYEKTVSGQTFTSSFSDSLTISMHHLMKQISVKNLVHSLSWSVTPESERQEEGKEKDEQETSNYNIYYDFCLSSKLLGCDVIGLCFLLYLVVSQIDGFA</sequence>
<evidence type="ECO:0000256" key="2">
    <source>
        <dbReference type="ARBA" id="ARBA00023157"/>
    </source>
</evidence>
<dbReference type="PaxDb" id="30732-ENSOMEP00000033585"/>
<proteinExistence type="predicted"/>
<dbReference type="SUPFAM" id="SSF48726">
    <property type="entry name" value="Immunoglobulin"/>
    <property type="match status" value="1"/>
</dbReference>
<organism evidence="5 6">
    <name type="scientific">Oryzias melastigma</name>
    <name type="common">Marine medaka</name>
    <dbReference type="NCBI Taxonomy" id="30732"/>
    <lineage>
        <taxon>Eukaryota</taxon>
        <taxon>Metazoa</taxon>
        <taxon>Chordata</taxon>
        <taxon>Craniata</taxon>
        <taxon>Vertebrata</taxon>
        <taxon>Euteleostomi</taxon>
        <taxon>Actinopterygii</taxon>
        <taxon>Neopterygii</taxon>
        <taxon>Teleostei</taxon>
        <taxon>Neoteleostei</taxon>
        <taxon>Acanthomorphata</taxon>
        <taxon>Ovalentaria</taxon>
        <taxon>Atherinomorphae</taxon>
        <taxon>Beloniformes</taxon>
        <taxon>Adrianichthyidae</taxon>
        <taxon>Oryziinae</taxon>
        <taxon>Oryzias</taxon>
    </lineage>
</organism>
<dbReference type="Ensembl" id="ENSOMET00000026856.1">
    <property type="protein sequence ID" value="ENSOMEP00000033585.1"/>
    <property type="gene ID" value="ENSOMEG00000019655.1"/>
</dbReference>
<evidence type="ECO:0000313" key="5">
    <source>
        <dbReference type="Ensembl" id="ENSOMEP00000033585.1"/>
    </source>
</evidence>
<dbReference type="GeneTree" id="ENSGT01150000287937"/>
<keyword evidence="2" id="KW-1015">Disulfide bond</keyword>
<accession>A0A3B3DW58</accession>
<dbReference type="InterPro" id="IPR013783">
    <property type="entry name" value="Ig-like_fold"/>
</dbReference>
<dbReference type="FunFam" id="2.60.40.10:FF:000049">
    <property type="entry name" value="Leukocyte immunoglobulin-like receptor subfamily B member 1"/>
    <property type="match status" value="1"/>
</dbReference>
<dbReference type="GO" id="GO:0002764">
    <property type="term" value="P:immune response-regulating signaling pathway"/>
    <property type="evidence" value="ECO:0007669"/>
    <property type="project" value="TreeGrafter"/>
</dbReference>
<dbReference type="PROSITE" id="PS50835">
    <property type="entry name" value="IG_LIKE"/>
    <property type="match status" value="1"/>
</dbReference>
<keyword evidence="3" id="KW-0393">Immunoglobulin domain</keyword>
<keyword evidence="6" id="KW-1185">Reference proteome</keyword>
<name>A0A3B3DW58_ORYME</name>
<dbReference type="Proteomes" id="UP000261560">
    <property type="component" value="Unplaced"/>
</dbReference>
<evidence type="ECO:0000256" key="3">
    <source>
        <dbReference type="ARBA" id="ARBA00023319"/>
    </source>
</evidence>
<evidence type="ECO:0000313" key="6">
    <source>
        <dbReference type="Proteomes" id="UP000261560"/>
    </source>
</evidence>
<dbReference type="PANTHER" id="PTHR11738:SF186">
    <property type="entry name" value="OSTEOCLAST-ASSOCIATED IMMUNOGLOBULIN-LIKE RECEPTOR"/>
    <property type="match status" value="1"/>
</dbReference>
<dbReference type="STRING" id="30732.ENSOMEP00000033585"/>
<protein>
    <recommendedName>
        <fullName evidence="4">Ig-like domain-containing protein</fullName>
    </recommendedName>
</protein>